<dbReference type="SUPFAM" id="SSF51197">
    <property type="entry name" value="Clavaminate synthase-like"/>
    <property type="match status" value="1"/>
</dbReference>
<evidence type="ECO:0000313" key="2">
    <source>
        <dbReference type="EMBL" id="CAB4241681.1"/>
    </source>
</evidence>
<dbReference type="InterPro" id="IPR027443">
    <property type="entry name" value="IPNS-like_sf"/>
</dbReference>
<organism evidence="2">
    <name type="scientific">uncultured Caudovirales phage</name>
    <dbReference type="NCBI Taxonomy" id="2100421"/>
    <lineage>
        <taxon>Viruses</taxon>
        <taxon>Duplodnaviria</taxon>
        <taxon>Heunggongvirae</taxon>
        <taxon>Uroviricota</taxon>
        <taxon>Caudoviricetes</taxon>
        <taxon>Peduoviridae</taxon>
        <taxon>Maltschvirus</taxon>
        <taxon>Maltschvirus maltsch</taxon>
    </lineage>
</organism>
<dbReference type="EMBL" id="LR797824">
    <property type="protein sequence ID" value="CAB4241681.1"/>
    <property type="molecule type" value="Genomic_DNA"/>
</dbReference>
<feature type="compositionally biased region" description="Polar residues" evidence="1">
    <location>
        <begin position="1"/>
        <end position="11"/>
    </location>
</feature>
<proteinExistence type="predicted"/>
<reference evidence="2" key="1">
    <citation type="submission" date="2020-05" db="EMBL/GenBank/DDBJ databases">
        <authorList>
            <person name="Chiriac C."/>
            <person name="Salcher M."/>
            <person name="Ghai R."/>
            <person name="Kavagutti S V."/>
        </authorList>
    </citation>
    <scope>NUCLEOTIDE SEQUENCE</scope>
</reference>
<protein>
    <submittedName>
        <fullName evidence="2">Uncharacterized protein</fullName>
    </submittedName>
</protein>
<dbReference type="Gene3D" id="2.60.120.330">
    <property type="entry name" value="B-lactam Antibiotic, Isopenicillin N Synthase, Chain"/>
    <property type="match status" value="1"/>
</dbReference>
<evidence type="ECO:0000256" key="1">
    <source>
        <dbReference type="SAM" id="MobiDB-lite"/>
    </source>
</evidence>
<accession>A0A6J5TAN5</accession>
<gene>
    <name evidence="2" type="ORF">UFOVP71_219</name>
</gene>
<name>A0A6J5TAN5_9CAUD</name>
<sequence>MNTFNQDNPNAVQGDGVSGSRQGLGRFNPAMLGAELALNQLGNFEPLDYRLDYHAIQSTIIQKYSNDWVDYLPRTDRPNNRKSMTLTTIPGWTHQSPPSIPEATNALGYTPKEEEFCIPTQLYNDCDQAFPGNTSLKEFLDDWQPLGRTFIVNSGVGGYFVPHRDHPGMPRPCFRLVAFLKNCGPLEYDWWQDDKKMNIELGRVYYVNTRMTHRTISWANDSWHLIVNVPFTVENVDKVLKHLQHRH</sequence>
<feature type="region of interest" description="Disordered" evidence="1">
    <location>
        <begin position="1"/>
        <end position="21"/>
    </location>
</feature>